<name>A0ABP0XQP8_9ROSI</name>
<dbReference type="InterPro" id="IPR012442">
    <property type="entry name" value="DUF1645_plant"/>
</dbReference>
<accession>A0ABP0XQP8</accession>
<feature type="compositionally biased region" description="Polar residues" evidence="1">
    <location>
        <begin position="122"/>
        <end position="135"/>
    </location>
</feature>
<feature type="region of interest" description="Disordered" evidence="1">
    <location>
        <begin position="113"/>
        <end position="149"/>
    </location>
</feature>
<dbReference type="PANTHER" id="PTHR33095:SF14">
    <property type="entry name" value="AR781"/>
    <property type="match status" value="1"/>
</dbReference>
<reference evidence="2 3" key="1">
    <citation type="submission" date="2024-03" db="EMBL/GenBank/DDBJ databases">
        <authorList>
            <person name="Gkanogiannis A."/>
            <person name="Becerra Lopez-Lavalle L."/>
        </authorList>
    </citation>
    <scope>NUCLEOTIDE SEQUENCE [LARGE SCALE GENOMIC DNA]</scope>
</reference>
<dbReference type="PANTHER" id="PTHR33095">
    <property type="entry name" value="OS07G0619500 PROTEIN"/>
    <property type="match status" value="1"/>
</dbReference>
<proteinExistence type="predicted"/>
<sequence length="349" mass="38713">MEVVVRVPPAAGDMFNFVCSPCSSHYVSAPSTPFSSLSAPTSPSSHAFNFFRLDDDVPIGSPSAVPFRWEEKPGIPKSPNCSADHDFEFHCSRHSFFTKAPLTADELFHAGKIKPLKPPPGFQSNMSSPRSSHNPRLSPRKSKSNIDMNINNDPFEAALIKETLSHRSNYDLVDSHNDNNRGRTGKISYISSNFARKQTRSLSPFRISSETTLHEDDENSLARVGAKKSKSSSFLSAISFSKTSRKWRLRDLLFRSASEGRATEKADKLRSTYVVMSEKLDDNVKISSFRSADGGGPRIHFTAANRAVSEELMKKKSSLTNKSGFLGRCLRFNRSGMQEISRGIGPLTR</sequence>
<keyword evidence="3" id="KW-1185">Reference proteome</keyword>
<protein>
    <submittedName>
        <fullName evidence="2">Uncharacterized protein</fullName>
    </submittedName>
</protein>
<gene>
    <name evidence="2" type="ORF">CITCOLO1_LOCUS558</name>
</gene>
<evidence type="ECO:0000313" key="2">
    <source>
        <dbReference type="EMBL" id="CAK9309035.1"/>
    </source>
</evidence>
<evidence type="ECO:0000313" key="3">
    <source>
        <dbReference type="Proteomes" id="UP001642487"/>
    </source>
</evidence>
<dbReference type="EMBL" id="OZ021735">
    <property type="protein sequence ID" value="CAK9309035.1"/>
    <property type="molecule type" value="Genomic_DNA"/>
</dbReference>
<dbReference type="Proteomes" id="UP001642487">
    <property type="component" value="Chromosome 1"/>
</dbReference>
<dbReference type="Pfam" id="PF07816">
    <property type="entry name" value="DUF1645"/>
    <property type="match status" value="1"/>
</dbReference>
<evidence type="ECO:0000256" key="1">
    <source>
        <dbReference type="SAM" id="MobiDB-lite"/>
    </source>
</evidence>
<organism evidence="2 3">
    <name type="scientific">Citrullus colocynthis</name>
    <name type="common">colocynth</name>
    <dbReference type="NCBI Taxonomy" id="252529"/>
    <lineage>
        <taxon>Eukaryota</taxon>
        <taxon>Viridiplantae</taxon>
        <taxon>Streptophyta</taxon>
        <taxon>Embryophyta</taxon>
        <taxon>Tracheophyta</taxon>
        <taxon>Spermatophyta</taxon>
        <taxon>Magnoliopsida</taxon>
        <taxon>eudicotyledons</taxon>
        <taxon>Gunneridae</taxon>
        <taxon>Pentapetalae</taxon>
        <taxon>rosids</taxon>
        <taxon>fabids</taxon>
        <taxon>Cucurbitales</taxon>
        <taxon>Cucurbitaceae</taxon>
        <taxon>Benincaseae</taxon>
        <taxon>Citrullus</taxon>
    </lineage>
</organism>